<name>A0A5C6DST9_9BACT</name>
<evidence type="ECO:0000256" key="1">
    <source>
        <dbReference type="SAM" id="SignalP"/>
    </source>
</evidence>
<organism evidence="2 3">
    <name type="scientific">Novipirellula artificiosorum</name>
    <dbReference type="NCBI Taxonomy" id="2528016"/>
    <lineage>
        <taxon>Bacteria</taxon>
        <taxon>Pseudomonadati</taxon>
        <taxon>Planctomycetota</taxon>
        <taxon>Planctomycetia</taxon>
        <taxon>Pirellulales</taxon>
        <taxon>Pirellulaceae</taxon>
        <taxon>Novipirellula</taxon>
    </lineage>
</organism>
<keyword evidence="1" id="KW-0732">Signal</keyword>
<reference evidence="2 3" key="1">
    <citation type="submission" date="2019-02" db="EMBL/GenBank/DDBJ databases">
        <title>Deep-cultivation of Planctomycetes and their phenomic and genomic characterization uncovers novel biology.</title>
        <authorList>
            <person name="Wiegand S."/>
            <person name="Jogler M."/>
            <person name="Boedeker C."/>
            <person name="Pinto D."/>
            <person name="Vollmers J."/>
            <person name="Rivas-Marin E."/>
            <person name="Kohn T."/>
            <person name="Peeters S.H."/>
            <person name="Heuer A."/>
            <person name="Rast P."/>
            <person name="Oberbeckmann S."/>
            <person name="Bunk B."/>
            <person name="Jeske O."/>
            <person name="Meyerdierks A."/>
            <person name="Storesund J.E."/>
            <person name="Kallscheuer N."/>
            <person name="Luecker S."/>
            <person name="Lage O.M."/>
            <person name="Pohl T."/>
            <person name="Merkel B.J."/>
            <person name="Hornburger P."/>
            <person name="Mueller R.-W."/>
            <person name="Bruemmer F."/>
            <person name="Labrenz M."/>
            <person name="Spormann A.M."/>
            <person name="Op Den Camp H."/>
            <person name="Overmann J."/>
            <person name="Amann R."/>
            <person name="Jetten M.S.M."/>
            <person name="Mascher T."/>
            <person name="Medema M.H."/>
            <person name="Devos D.P."/>
            <person name="Kaster A.-K."/>
            <person name="Ovreas L."/>
            <person name="Rohde M."/>
            <person name="Galperin M.Y."/>
            <person name="Jogler C."/>
        </authorList>
    </citation>
    <scope>NUCLEOTIDE SEQUENCE [LARGE SCALE GENOMIC DNA]</scope>
    <source>
        <strain evidence="2 3">Poly41</strain>
    </source>
</reference>
<dbReference type="CDD" id="cd11579">
    <property type="entry name" value="Glyco_tran_WbsX"/>
    <property type="match status" value="1"/>
</dbReference>
<keyword evidence="3" id="KW-1185">Reference proteome</keyword>
<dbReference type="InterPro" id="IPR032719">
    <property type="entry name" value="WbsX"/>
</dbReference>
<accession>A0A5C6DST9</accession>
<feature type="signal peptide" evidence="1">
    <location>
        <begin position="1"/>
        <end position="23"/>
    </location>
</feature>
<dbReference type="Proteomes" id="UP000319143">
    <property type="component" value="Unassembled WGS sequence"/>
</dbReference>
<feature type="chain" id="PRO_5022921570" description="Glycosyltransferase WbsX" evidence="1">
    <location>
        <begin position="24"/>
        <end position="424"/>
    </location>
</feature>
<dbReference type="OrthoDB" id="9816424at2"/>
<proteinExistence type="predicted"/>
<gene>
    <name evidence="2" type="ORF">Poly41_26640</name>
</gene>
<sequence precursor="true">MNCLRPFTIAVLVLGLFGSHVIAQDRSLEKNKSDENPVQKYDVAAYVWPSYHPDDRARMFWPDGIGEWETVMKSKAKFPGHQHPRVPIWGYTNEADPYVMEMQIDAAADHGVNVFIFDWYWYDRLPFLEGCLNEGYLKARNNDRVKFYVMWANHDAKLMWDRRNADDVSTKKNKSIVWKGGIDREEFEIVVNRWIDQYFHHPSYYKIDGKPVVMIYDLANLVAGLGGIEETVDAMKWFRSTAKDAGFPDIELQATLRKGGGHQLTGVDGGKLGNQDQLIEDFGFDSLTHYQFVHMTNVDREYKEIIPDVVRIWNEVDRTSNANYHPHVSIGWDNSPRKINEIGPVIKDNTPARFKQALERAKEFVDQHPDQTPLITINSWNEWTETSYLQPCRTYGYGYLEAVRSVFLDSEIHNKKTRSTNSVD</sequence>
<evidence type="ECO:0000313" key="3">
    <source>
        <dbReference type="Proteomes" id="UP000319143"/>
    </source>
</evidence>
<evidence type="ECO:0008006" key="4">
    <source>
        <dbReference type="Google" id="ProtNLM"/>
    </source>
</evidence>
<dbReference type="Pfam" id="PF14307">
    <property type="entry name" value="Glyco_tran_WbsX"/>
    <property type="match status" value="1"/>
</dbReference>
<evidence type="ECO:0000313" key="2">
    <source>
        <dbReference type="EMBL" id="TWU39808.1"/>
    </source>
</evidence>
<protein>
    <recommendedName>
        <fullName evidence="4">Glycosyltransferase WbsX</fullName>
    </recommendedName>
</protein>
<dbReference type="EMBL" id="SJPV01000003">
    <property type="protein sequence ID" value="TWU39808.1"/>
    <property type="molecule type" value="Genomic_DNA"/>
</dbReference>
<dbReference type="PANTHER" id="PTHR41244:SF1">
    <property type="entry name" value="GLYCOSYLTRANSFERASE"/>
    <property type="match status" value="1"/>
</dbReference>
<dbReference type="RefSeq" id="WP_146526492.1">
    <property type="nucleotide sequence ID" value="NZ_SJPV01000003.1"/>
</dbReference>
<dbReference type="AlphaFoldDB" id="A0A5C6DST9"/>
<dbReference type="Gene3D" id="3.20.20.80">
    <property type="entry name" value="Glycosidases"/>
    <property type="match status" value="1"/>
</dbReference>
<comment type="caution">
    <text evidence="2">The sequence shown here is derived from an EMBL/GenBank/DDBJ whole genome shotgun (WGS) entry which is preliminary data.</text>
</comment>
<dbReference type="PANTHER" id="PTHR41244">
    <property type="entry name" value="RHAMNAN SYNTHESIS F"/>
    <property type="match status" value="1"/>
</dbReference>